<evidence type="ECO:0000313" key="3">
    <source>
        <dbReference type="Proteomes" id="UP000828390"/>
    </source>
</evidence>
<feature type="signal peptide" evidence="1">
    <location>
        <begin position="1"/>
        <end position="19"/>
    </location>
</feature>
<protein>
    <submittedName>
        <fullName evidence="2">Uncharacterized protein</fullName>
    </submittedName>
</protein>
<reference evidence="2" key="2">
    <citation type="submission" date="2020-11" db="EMBL/GenBank/DDBJ databases">
        <authorList>
            <person name="McCartney M.A."/>
            <person name="Auch B."/>
            <person name="Kono T."/>
            <person name="Mallez S."/>
            <person name="Becker A."/>
            <person name="Gohl D.M."/>
            <person name="Silverstein K.A.T."/>
            <person name="Koren S."/>
            <person name="Bechman K.B."/>
            <person name="Herman A."/>
            <person name="Abrahante J.E."/>
            <person name="Garbe J."/>
        </authorList>
    </citation>
    <scope>NUCLEOTIDE SEQUENCE</scope>
    <source>
        <strain evidence="2">Duluth1</strain>
        <tissue evidence="2">Whole animal</tissue>
    </source>
</reference>
<dbReference type="Proteomes" id="UP000828390">
    <property type="component" value="Unassembled WGS sequence"/>
</dbReference>
<reference evidence="2" key="1">
    <citation type="journal article" date="2019" name="bioRxiv">
        <title>The Genome of the Zebra Mussel, Dreissena polymorpha: A Resource for Invasive Species Research.</title>
        <authorList>
            <person name="McCartney M.A."/>
            <person name="Auch B."/>
            <person name="Kono T."/>
            <person name="Mallez S."/>
            <person name="Zhang Y."/>
            <person name="Obille A."/>
            <person name="Becker A."/>
            <person name="Abrahante J.E."/>
            <person name="Garbe J."/>
            <person name="Badalamenti J.P."/>
            <person name="Herman A."/>
            <person name="Mangelson H."/>
            <person name="Liachko I."/>
            <person name="Sullivan S."/>
            <person name="Sone E.D."/>
            <person name="Koren S."/>
            <person name="Silverstein K.A.T."/>
            <person name="Beckman K.B."/>
            <person name="Gohl D.M."/>
        </authorList>
    </citation>
    <scope>NUCLEOTIDE SEQUENCE</scope>
    <source>
        <strain evidence="2">Duluth1</strain>
        <tissue evidence="2">Whole animal</tissue>
    </source>
</reference>
<feature type="chain" id="PRO_5038723641" evidence="1">
    <location>
        <begin position="20"/>
        <end position="202"/>
    </location>
</feature>
<dbReference type="AlphaFoldDB" id="A0A9D4RQL5"/>
<gene>
    <name evidence="2" type="ORF">DPMN_001137</name>
</gene>
<keyword evidence="3" id="KW-1185">Reference proteome</keyword>
<accession>A0A9D4RQL5</accession>
<organism evidence="2 3">
    <name type="scientific">Dreissena polymorpha</name>
    <name type="common">Zebra mussel</name>
    <name type="synonym">Mytilus polymorpha</name>
    <dbReference type="NCBI Taxonomy" id="45954"/>
    <lineage>
        <taxon>Eukaryota</taxon>
        <taxon>Metazoa</taxon>
        <taxon>Spiralia</taxon>
        <taxon>Lophotrochozoa</taxon>
        <taxon>Mollusca</taxon>
        <taxon>Bivalvia</taxon>
        <taxon>Autobranchia</taxon>
        <taxon>Heteroconchia</taxon>
        <taxon>Euheterodonta</taxon>
        <taxon>Imparidentia</taxon>
        <taxon>Neoheterodontei</taxon>
        <taxon>Myida</taxon>
        <taxon>Dreissenoidea</taxon>
        <taxon>Dreissenidae</taxon>
        <taxon>Dreissena</taxon>
    </lineage>
</organism>
<comment type="caution">
    <text evidence="2">The sequence shown here is derived from an EMBL/GenBank/DDBJ whole genome shotgun (WGS) entry which is preliminary data.</text>
</comment>
<keyword evidence="1" id="KW-0732">Signal</keyword>
<evidence type="ECO:0000256" key="1">
    <source>
        <dbReference type="SAM" id="SignalP"/>
    </source>
</evidence>
<name>A0A9D4RQL5_DREPO</name>
<dbReference type="EMBL" id="JAIWYP010000001">
    <property type="protein sequence ID" value="KAH3877274.1"/>
    <property type="molecule type" value="Genomic_DNA"/>
</dbReference>
<evidence type="ECO:0000313" key="2">
    <source>
        <dbReference type="EMBL" id="KAH3877274.1"/>
    </source>
</evidence>
<sequence length="202" mass="21911">MKATLAVLGLVLFVVLAECRGIGRKEKPEKDLQRKQLLEKLAARGLKKGGKSSDEGLKGFDDLKSKCEDLGNLEDAIEDASLGESVEAVLGELGGEFEKVAEEVARFCHQVAKVDEQLKSADQGRKEAAGKKLAEALPAMQCVNEIAEKAEKAILSVVTDGFGETEEGEFLEEAEKLFTKCEGKLEQLVGVIDDLEEGVFRK</sequence>
<proteinExistence type="predicted"/>